<evidence type="ECO:0000256" key="5">
    <source>
        <dbReference type="SAM" id="Phobius"/>
    </source>
</evidence>
<comment type="subcellular location">
    <subcellularLocation>
        <location evidence="1">Membrane</location>
        <topology evidence="1">Multi-pass membrane protein</topology>
    </subcellularLocation>
</comment>
<evidence type="ECO:0000256" key="3">
    <source>
        <dbReference type="ARBA" id="ARBA00022989"/>
    </source>
</evidence>
<feature type="transmembrane region" description="Helical" evidence="5">
    <location>
        <begin position="45"/>
        <end position="66"/>
    </location>
</feature>
<keyword evidence="4 5" id="KW-0472">Membrane</keyword>
<name>A0A3A6PGD3_9BACL</name>
<gene>
    <name evidence="7" type="ORF">D3P09_24860</name>
</gene>
<comment type="caution">
    <text evidence="7">The sequence shown here is derived from an EMBL/GenBank/DDBJ whole genome shotgun (WGS) entry which is preliminary data.</text>
</comment>
<reference evidence="7 8" key="1">
    <citation type="submission" date="2018-09" db="EMBL/GenBank/DDBJ databases">
        <title>Paenibacillus aracenensis nov. sp. isolated from a cave in southern Spain.</title>
        <authorList>
            <person name="Jurado V."/>
            <person name="Gutierrez-Patricio S."/>
            <person name="Gonzalez-Pimentel J.L."/>
            <person name="Miller A.Z."/>
            <person name="Laiz L."/>
            <person name="Saiz-Jimenez C."/>
        </authorList>
    </citation>
    <scope>NUCLEOTIDE SEQUENCE [LARGE SCALE GENOMIC DNA]</scope>
    <source>
        <strain evidence="7 8">JCM 19203</strain>
    </source>
</reference>
<evidence type="ECO:0000313" key="8">
    <source>
        <dbReference type="Proteomes" id="UP000267798"/>
    </source>
</evidence>
<evidence type="ECO:0000256" key="4">
    <source>
        <dbReference type="ARBA" id="ARBA00023136"/>
    </source>
</evidence>
<evidence type="ECO:0000256" key="2">
    <source>
        <dbReference type="ARBA" id="ARBA00022692"/>
    </source>
</evidence>
<feature type="transmembrane region" description="Helical" evidence="5">
    <location>
        <begin position="116"/>
        <end position="132"/>
    </location>
</feature>
<evidence type="ECO:0000259" key="6">
    <source>
        <dbReference type="Pfam" id="PF07291"/>
    </source>
</evidence>
<dbReference type="GO" id="GO:0030416">
    <property type="term" value="P:methylamine metabolic process"/>
    <property type="evidence" value="ECO:0007669"/>
    <property type="project" value="InterPro"/>
</dbReference>
<accession>A0A3A6PGD3</accession>
<dbReference type="InterPro" id="IPR009908">
    <property type="entry name" value="Methylamine_util_MauE"/>
</dbReference>
<keyword evidence="3 5" id="KW-1133">Transmembrane helix</keyword>
<sequence>MHVLAYLTDMLLAAMFFLAAFSKLGSSFADFRLSIAAYRILPRQLLTLAAGGVLTAEFALFLLYGFGFLHMWKDLFAVLLFAGFTVMLFRKRRLQESDDTSCSCFGKIEVLNKYPVFRNVILMLLAGGRIALPDRSPADMNAAVIALAGITVIAGGTMLWELYSSLKRSKEIAIEL</sequence>
<evidence type="ECO:0000256" key="1">
    <source>
        <dbReference type="ARBA" id="ARBA00004141"/>
    </source>
</evidence>
<evidence type="ECO:0000313" key="7">
    <source>
        <dbReference type="EMBL" id="RJX37139.1"/>
    </source>
</evidence>
<dbReference type="Proteomes" id="UP000267798">
    <property type="component" value="Unassembled WGS sequence"/>
</dbReference>
<dbReference type="OrthoDB" id="2608533at2"/>
<feature type="transmembrane region" description="Helical" evidence="5">
    <location>
        <begin position="72"/>
        <end position="89"/>
    </location>
</feature>
<dbReference type="RefSeq" id="WP_120114136.1">
    <property type="nucleotide sequence ID" value="NZ_QXQB01000007.1"/>
</dbReference>
<feature type="transmembrane region" description="Helical" evidence="5">
    <location>
        <begin position="6"/>
        <end position="24"/>
    </location>
</feature>
<dbReference type="Pfam" id="PF07291">
    <property type="entry name" value="MauE"/>
    <property type="match status" value="1"/>
</dbReference>
<dbReference type="GO" id="GO:0016020">
    <property type="term" value="C:membrane"/>
    <property type="evidence" value="ECO:0007669"/>
    <property type="project" value="UniProtKB-SubCell"/>
</dbReference>
<feature type="transmembrane region" description="Helical" evidence="5">
    <location>
        <begin position="144"/>
        <end position="163"/>
    </location>
</feature>
<keyword evidence="8" id="KW-1185">Reference proteome</keyword>
<proteinExistence type="predicted"/>
<dbReference type="EMBL" id="QXQB01000007">
    <property type="protein sequence ID" value="RJX37139.1"/>
    <property type="molecule type" value="Genomic_DNA"/>
</dbReference>
<keyword evidence="2 5" id="KW-0812">Transmembrane</keyword>
<dbReference type="AlphaFoldDB" id="A0A3A6PGD3"/>
<organism evidence="7 8">
    <name type="scientific">Paenibacillus pinisoli</name>
    <dbReference type="NCBI Taxonomy" id="1276110"/>
    <lineage>
        <taxon>Bacteria</taxon>
        <taxon>Bacillati</taxon>
        <taxon>Bacillota</taxon>
        <taxon>Bacilli</taxon>
        <taxon>Bacillales</taxon>
        <taxon>Paenibacillaceae</taxon>
        <taxon>Paenibacillus</taxon>
    </lineage>
</organism>
<feature type="domain" description="Methylamine utilisation protein MauE" evidence="6">
    <location>
        <begin position="1"/>
        <end position="130"/>
    </location>
</feature>
<protein>
    <recommendedName>
        <fullName evidence="6">Methylamine utilisation protein MauE domain-containing protein</fullName>
    </recommendedName>
</protein>